<dbReference type="OrthoDB" id="5705006at2"/>
<dbReference type="KEGG" id="saga:M5M_09565"/>
<evidence type="ECO:0000313" key="2">
    <source>
        <dbReference type="Proteomes" id="UP000000466"/>
    </source>
</evidence>
<dbReference type="RefSeq" id="WP_015047262.1">
    <property type="nucleotide sequence ID" value="NC_018868.3"/>
</dbReference>
<accession>K4KLY9</accession>
<organism evidence="1 2">
    <name type="scientific">Simiduia agarivorans (strain DSM 21679 / JCM 13881 / BCRC 17597 / SA1)</name>
    <dbReference type="NCBI Taxonomy" id="1117647"/>
    <lineage>
        <taxon>Bacteria</taxon>
        <taxon>Pseudomonadati</taxon>
        <taxon>Pseudomonadota</taxon>
        <taxon>Gammaproteobacteria</taxon>
        <taxon>Cellvibrionales</taxon>
        <taxon>Cellvibrionaceae</taxon>
        <taxon>Simiduia</taxon>
    </lineage>
</organism>
<reference evidence="1 2" key="1">
    <citation type="journal article" date="2013" name="Genome Announc.">
        <title>Complete genome sequence of Simiduia agarivorans SA1(T), a marine bacterium able to degrade a variety of polysaccharides.</title>
        <authorList>
            <person name="Lin S.Y."/>
            <person name="Shieh W.Y."/>
            <person name="Chen J.S."/>
            <person name="Tang S.L."/>
        </authorList>
    </citation>
    <scope>NUCLEOTIDE SEQUENCE [LARGE SCALE GENOMIC DNA]</scope>
    <source>
        <strain evidence="2">DSM 21679 / JCM 13881 / BCRC 17597 / SA1</strain>
    </source>
</reference>
<dbReference type="Proteomes" id="UP000000466">
    <property type="component" value="Chromosome"/>
</dbReference>
<sequence>MVYLCGHHRAQVARSVALAQALWVGAFSQGQQAFLVRDWARARSFFGSAWDIVRIRANDGGMGLVSGFDAERLLDTAEYHAHTLTELGFWHEAQAAALCARAHLMDVCAKPMTQENAARMRRLEARGQALLSVVFGGQWRTAVH</sequence>
<dbReference type="HOGENOM" id="CLU_1795188_0_0_6"/>
<gene>
    <name evidence="1" type="ordered locus">M5M_09565</name>
</gene>
<proteinExistence type="predicted"/>
<dbReference type="AlphaFoldDB" id="K4KLY9"/>
<keyword evidence="2" id="KW-1185">Reference proteome</keyword>
<evidence type="ECO:0000313" key="1">
    <source>
        <dbReference type="EMBL" id="AFU99098.1"/>
    </source>
</evidence>
<dbReference type="EMBL" id="CP003746">
    <property type="protein sequence ID" value="AFU99098.1"/>
    <property type="molecule type" value="Genomic_DNA"/>
</dbReference>
<protein>
    <submittedName>
        <fullName evidence="1">Uncharacterized protein</fullName>
    </submittedName>
</protein>
<name>K4KLY9_SIMAS</name>